<evidence type="ECO:0000259" key="4">
    <source>
        <dbReference type="PROSITE" id="PS50303"/>
    </source>
</evidence>
<feature type="region of interest" description="Disordered" evidence="3">
    <location>
        <begin position="691"/>
        <end position="710"/>
    </location>
</feature>
<gene>
    <name evidence="5" type="ORF">M153_1280002274</name>
</gene>
<dbReference type="Pfam" id="PF00806">
    <property type="entry name" value="PUF"/>
    <property type="match status" value="7"/>
</dbReference>
<dbReference type="InterPro" id="IPR016024">
    <property type="entry name" value="ARM-type_fold"/>
</dbReference>
<feature type="domain" description="PUM-HD" evidence="4">
    <location>
        <begin position="345"/>
        <end position="778"/>
    </location>
</feature>
<dbReference type="OrthoDB" id="668540at2759"/>
<feature type="compositionally biased region" description="Basic and acidic residues" evidence="3">
    <location>
        <begin position="19"/>
        <end position="44"/>
    </location>
</feature>
<feature type="compositionally biased region" description="Low complexity" evidence="3">
    <location>
        <begin position="46"/>
        <end position="68"/>
    </location>
</feature>
<evidence type="ECO:0000256" key="2">
    <source>
        <dbReference type="PROSITE-ProRule" id="PRU00317"/>
    </source>
</evidence>
<proteinExistence type="predicted"/>
<dbReference type="VEuPathDB" id="MicrosporidiaDB:M153_1280002274"/>
<dbReference type="PANTHER" id="PTHR12537:SF12">
    <property type="entry name" value="MATERNAL PROTEIN PUMILIO"/>
    <property type="match status" value="1"/>
</dbReference>
<dbReference type="AlphaFoldDB" id="A0A0R0LZV9"/>
<dbReference type="InterPro" id="IPR033133">
    <property type="entry name" value="PUM-HD"/>
</dbReference>
<dbReference type="EMBL" id="LGUB01000024">
    <property type="protein sequence ID" value="KRH94845.1"/>
    <property type="molecule type" value="Genomic_DNA"/>
</dbReference>
<dbReference type="InterPro" id="IPR011989">
    <property type="entry name" value="ARM-like"/>
</dbReference>
<feature type="repeat" description="Pumilio" evidence="2">
    <location>
        <begin position="722"/>
        <end position="758"/>
    </location>
</feature>
<evidence type="ECO:0000256" key="3">
    <source>
        <dbReference type="SAM" id="MobiDB-lite"/>
    </source>
</evidence>
<feature type="repeat" description="Pumilio" evidence="2">
    <location>
        <begin position="505"/>
        <end position="540"/>
    </location>
</feature>
<feature type="repeat" description="Pumilio" evidence="2">
    <location>
        <begin position="622"/>
        <end position="661"/>
    </location>
</feature>
<dbReference type="GO" id="GO:0003729">
    <property type="term" value="F:mRNA binding"/>
    <property type="evidence" value="ECO:0007669"/>
    <property type="project" value="TreeGrafter"/>
</dbReference>
<dbReference type="InterPro" id="IPR001313">
    <property type="entry name" value="Pumilio_RNA-bd_rpt"/>
</dbReference>
<keyword evidence="1" id="KW-0677">Repeat</keyword>
<dbReference type="SMART" id="SM00025">
    <property type="entry name" value="Pumilio"/>
    <property type="match status" value="8"/>
</dbReference>
<dbReference type="PROSITE" id="PS50303">
    <property type="entry name" value="PUM_HD"/>
    <property type="match status" value="1"/>
</dbReference>
<keyword evidence="6" id="KW-1185">Reference proteome</keyword>
<dbReference type="Proteomes" id="UP000051530">
    <property type="component" value="Unassembled WGS sequence"/>
</dbReference>
<dbReference type="Gene3D" id="1.25.10.10">
    <property type="entry name" value="Leucine-rich Repeat Variant"/>
    <property type="match status" value="2"/>
</dbReference>
<dbReference type="PROSITE" id="PS50302">
    <property type="entry name" value="PUM"/>
    <property type="match status" value="4"/>
</dbReference>
<protein>
    <submittedName>
        <fullName evidence="5">Translational repressor Pumilio/PUF3, RNA-binding proteins (Puf superfamily)</fullName>
    </submittedName>
</protein>
<name>A0A0R0LZV9_9MICR</name>
<reference evidence="5 6" key="1">
    <citation type="submission" date="2015-07" db="EMBL/GenBank/DDBJ databases">
        <title>The genome of Pseudoloma neurophilia, a relevant intracellular parasite of the zebrafish.</title>
        <authorList>
            <person name="Ndikumana S."/>
            <person name="Pelin A."/>
            <person name="Sanders J."/>
            <person name="Corradi N."/>
        </authorList>
    </citation>
    <scope>NUCLEOTIDE SEQUENCE [LARGE SCALE GENOMIC DNA]</scope>
    <source>
        <strain evidence="5 6">MK1</strain>
    </source>
</reference>
<feature type="region of interest" description="Disordered" evidence="3">
    <location>
        <begin position="19"/>
        <end position="74"/>
    </location>
</feature>
<sequence>MRANNHNIEYNHHSLIENVPYKEESNSDTFEHTSEQSYKDKSLRYDSSSNNEQSSSNNEQSSSNNDNSQLFGTESDSHSFLSRVECKEYDKNINIRNINIKRVVFPLNGLFSQKDESLFKNDIIMEQFSKTYGIEKEKIQNMRRTFCNTKSTKETCLDDKCTKETCFDDKCTKGKCLDDKCTKETCLDDKCTKGKCTKTAEKNKKPQEKKLQPHYLTVTERIDSDQPRTLSVPYQSNNEIKNNEIKNIPPIGYAFLRRIYYSEQSESKRPHDQIELNVFKNDIRTFTHKRNMLTINQVARDQDGSRFIQKRLDYCNLNQNCGSSSGSSIVGGIMDSSIGGIMDSSSSGITTSISNSIKENGITTSISNGINNKIYEWLMSVLDVPLLCTDLFGNYVIQRLIDDTYCKGVIYEEIKDRLLEMSTNTFGCRVVQKLLFNDQSNNESNTDDKNIIKQSTIYKKMNKCNDNISIRLANDLLPFLNDLVYDSNGNHVVQRVCLITDVSKYFYKQSLQLARHKYGCRVLQKMFEVIPHSYSASGVKTLEGRTLKEMGLEEIGLEEMGLEEIGLEEIGLEEMGLEEGRSLKEIGLEEGRTLKEDKILSSEERTLEKLSLEDISVNHIITLLKENAMDLAVNQYGNYVLQHIININILHCKDVLNMIYDNLYEYSMHKYASNVIETIIHTLLNDNNNDNDNNTLKDNGNNNDNGNNTLKDNDNGLTKIVKVLHPHCFALSINKYGNYVIQRILESNDQLIRNTLKGKINQLKHYNYAKGVVSKLLS</sequence>
<comment type="caution">
    <text evidence="5">The sequence shown here is derived from an EMBL/GenBank/DDBJ whole genome shotgun (WGS) entry which is preliminary data.</text>
</comment>
<evidence type="ECO:0000256" key="1">
    <source>
        <dbReference type="ARBA" id="ARBA00022737"/>
    </source>
</evidence>
<dbReference type="PANTHER" id="PTHR12537">
    <property type="entry name" value="RNA BINDING PROTEIN PUMILIO-RELATED"/>
    <property type="match status" value="1"/>
</dbReference>
<accession>A0A0R0LZV9</accession>
<feature type="repeat" description="Pumilio" evidence="2">
    <location>
        <begin position="413"/>
        <end position="453"/>
    </location>
</feature>
<evidence type="ECO:0000313" key="5">
    <source>
        <dbReference type="EMBL" id="KRH94845.1"/>
    </source>
</evidence>
<organism evidence="5 6">
    <name type="scientific">Pseudoloma neurophilia</name>
    <dbReference type="NCBI Taxonomy" id="146866"/>
    <lineage>
        <taxon>Eukaryota</taxon>
        <taxon>Fungi</taxon>
        <taxon>Fungi incertae sedis</taxon>
        <taxon>Microsporidia</taxon>
        <taxon>Pseudoloma</taxon>
    </lineage>
</organism>
<dbReference type="SUPFAM" id="SSF48371">
    <property type="entry name" value="ARM repeat"/>
    <property type="match status" value="2"/>
</dbReference>
<evidence type="ECO:0000313" key="6">
    <source>
        <dbReference type="Proteomes" id="UP000051530"/>
    </source>
</evidence>
<dbReference type="GO" id="GO:0010608">
    <property type="term" value="P:post-transcriptional regulation of gene expression"/>
    <property type="evidence" value="ECO:0007669"/>
    <property type="project" value="TreeGrafter"/>
</dbReference>
<dbReference type="GO" id="GO:0005737">
    <property type="term" value="C:cytoplasm"/>
    <property type="evidence" value="ECO:0007669"/>
    <property type="project" value="TreeGrafter"/>
</dbReference>